<dbReference type="GO" id="GO:0030896">
    <property type="term" value="C:checkpoint clamp complex"/>
    <property type="evidence" value="ECO:0007669"/>
    <property type="project" value="InterPro"/>
</dbReference>
<comment type="caution">
    <text evidence="2">The sequence shown here is derived from an EMBL/GenBank/DDBJ whole genome shotgun (WGS) entry which is preliminary data.</text>
</comment>
<evidence type="ECO:0000313" key="3">
    <source>
        <dbReference type="Proteomes" id="UP000242180"/>
    </source>
</evidence>
<evidence type="ECO:0000313" key="2">
    <source>
        <dbReference type="EMBL" id="ORY98837.1"/>
    </source>
</evidence>
<sequence>MSFSAALSGDALRTFSRVLDTLASYGDELFLEIRKNQFILFTNNQSLTAQAIIRISPRFFEHYRLTRPRTVTIRDGQQHEVKKDSIPCRIFLKSIRTTVKHAQSTANPAKRCELSLKYEDQTVTTGASPLRLNLKLVYNDNVTKTLSLAYQEGDLVEELFTKDTPNEFEIMPGIVTDDLHNFHPRIQNVALDCTSSGIRIKSHWSGPISDQPLHCEFDINTDDFARLTIQNQVECVFTLKQFKTALLLAEDLNGNLSAYFSEPGNAIVFSTQLPEMIIADFAMMTSRVNDSDDTTQSTTTDDHSGISTITNRSTRAQR</sequence>
<dbReference type="Pfam" id="PF04139">
    <property type="entry name" value="Rad9"/>
    <property type="match status" value="1"/>
</dbReference>
<dbReference type="Proteomes" id="UP000242180">
    <property type="component" value="Unassembled WGS sequence"/>
</dbReference>
<dbReference type="InterPro" id="IPR007268">
    <property type="entry name" value="Rad9/Ddc1"/>
</dbReference>
<feature type="region of interest" description="Disordered" evidence="1">
    <location>
        <begin position="289"/>
        <end position="318"/>
    </location>
</feature>
<dbReference type="PANTHER" id="PTHR15237">
    <property type="entry name" value="DNA REPAIR PROTEIN RAD9"/>
    <property type="match status" value="1"/>
</dbReference>
<dbReference type="OrthoDB" id="60092at2759"/>
<dbReference type="GO" id="GO:0031573">
    <property type="term" value="P:mitotic intra-S DNA damage checkpoint signaling"/>
    <property type="evidence" value="ECO:0007669"/>
    <property type="project" value="TreeGrafter"/>
</dbReference>
<accession>A0A1X2HIE7</accession>
<dbReference type="AlphaFoldDB" id="A0A1X2HIE7"/>
<protein>
    <submittedName>
        <fullName evidence="2">Rad9/Ddc1</fullName>
    </submittedName>
</protein>
<dbReference type="GO" id="GO:0000076">
    <property type="term" value="P:DNA replication checkpoint signaling"/>
    <property type="evidence" value="ECO:0007669"/>
    <property type="project" value="TreeGrafter"/>
</dbReference>
<dbReference type="GO" id="GO:0071479">
    <property type="term" value="P:cellular response to ionizing radiation"/>
    <property type="evidence" value="ECO:0007669"/>
    <property type="project" value="TreeGrafter"/>
</dbReference>
<dbReference type="InParanoid" id="A0A1X2HIE7"/>
<organism evidence="2 3">
    <name type="scientific">Syncephalastrum racemosum</name>
    <name type="common">Filamentous fungus</name>
    <dbReference type="NCBI Taxonomy" id="13706"/>
    <lineage>
        <taxon>Eukaryota</taxon>
        <taxon>Fungi</taxon>
        <taxon>Fungi incertae sedis</taxon>
        <taxon>Mucoromycota</taxon>
        <taxon>Mucoromycotina</taxon>
        <taxon>Mucoromycetes</taxon>
        <taxon>Mucorales</taxon>
        <taxon>Syncephalastraceae</taxon>
        <taxon>Syncephalastrum</taxon>
    </lineage>
</organism>
<dbReference type="FunCoup" id="A0A1X2HIE7">
    <property type="interactions" value="373"/>
</dbReference>
<name>A0A1X2HIE7_SYNRA</name>
<gene>
    <name evidence="2" type="ORF">BCR43DRAFT_522892</name>
</gene>
<dbReference type="OMA" id="LECSREM"/>
<evidence type="ECO:0000256" key="1">
    <source>
        <dbReference type="SAM" id="MobiDB-lite"/>
    </source>
</evidence>
<dbReference type="PANTHER" id="PTHR15237:SF0">
    <property type="entry name" value="CELL CYCLE CHECKPOINT CONTROL PROTEIN"/>
    <property type="match status" value="1"/>
</dbReference>
<dbReference type="SUPFAM" id="SSF55979">
    <property type="entry name" value="DNA clamp"/>
    <property type="match status" value="1"/>
</dbReference>
<dbReference type="GO" id="GO:0006281">
    <property type="term" value="P:DNA repair"/>
    <property type="evidence" value="ECO:0007669"/>
    <property type="project" value="TreeGrafter"/>
</dbReference>
<dbReference type="EMBL" id="MCGN01000003">
    <property type="protein sequence ID" value="ORY98837.1"/>
    <property type="molecule type" value="Genomic_DNA"/>
</dbReference>
<proteinExistence type="predicted"/>
<dbReference type="STRING" id="13706.A0A1X2HIE7"/>
<keyword evidence="3" id="KW-1185">Reference proteome</keyword>
<feature type="compositionally biased region" description="Polar residues" evidence="1">
    <location>
        <begin position="305"/>
        <end position="318"/>
    </location>
</feature>
<dbReference type="InterPro" id="IPR046938">
    <property type="entry name" value="DNA_clamp_sf"/>
</dbReference>
<reference evidence="2 3" key="1">
    <citation type="submission" date="2016-07" db="EMBL/GenBank/DDBJ databases">
        <title>Pervasive Adenine N6-methylation of Active Genes in Fungi.</title>
        <authorList>
            <consortium name="DOE Joint Genome Institute"/>
            <person name="Mondo S.J."/>
            <person name="Dannebaum R.O."/>
            <person name="Kuo R.C."/>
            <person name="Labutti K."/>
            <person name="Haridas S."/>
            <person name="Kuo A."/>
            <person name="Salamov A."/>
            <person name="Ahrendt S.R."/>
            <person name="Lipzen A."/>
            <person name="Sullivan W."/>
            <person name="Andreopoulos W.B."/>
            <person name="Clum A."/>
            <person name="Lindquist E."/>
            <person name="Daum C."/>
            <person name="Ramamoorthy G.K."/>
            <person name="Gryganskyi A."/>
            <person name="Culley D."/>
            <person name="Magnuson J.K."/>
            <person name="James T.Y."/>
            <person name="O'Malley M.A."/>
            <person name="Stajich J.E."/>
            <person name="Spatafora J.W."/>
            <person name="Visel A."/>
            <person name="Grigoriev I.V."/>
        </authorList>
    </citation>
    <scope>NUCLEOTIDE SEQUENCE [LARGE SCALE GENOMIC DNA]</scope>
    <source>
        <strain evidence="2 3">NRRL 2496</strain>
    </source>
</reference>
<dbReference type="Gene3D" id="3.70.10.10">
    <property type="match status" value="1"/>
</dbReference>